<evidence type="ECO:0000313" key="5">
    <source>
        <dbReference type="WBParaSite" id="HNAJ_0000028601-mRNA-1"/>
    </source>
</evidence>
<dbReference type="Proteomes" id="UP000278807">
    <property type="component" value="Unassembled WGS sequence"/>
</dbReference>
<dbReference type="GO" id="GO:0005634">
    <property type="term" value="C:nucleus"/>
    <property type="evidence" value="ECO:0007669"/>
    <property type="project" value="TreeGrafter"/>
</dbReference>
<dbReference type="WBParaSite" id="HNAJ_0000028601-mRNA-1">
    <property type="protein sequence ID" value="HNAJ_0000028601-mRNA-1"/>
    <property type="gene ID" value="HNAJ_0000028601"/>
</dbReference>
<dbReference type="GO" id="GO:0003682">
    <property type="term" value="F:chromatin binding"/>
    <property type="evidence" value="ECO:0007669"/>
    <property type="project" value="TreeGrafter"/>
</dbReference>
<name>A0A158QGL5_RODNA</name>
<dbReference type="PANTHER" id="PTHR12374">
    <property type="entry name" value="TRANSCRIPTIONAL ADAPTOR 2 ADA2 -RELATED"/>
    <property type="match status" value="1"/>
</dbReference>
<feature type="compositionally biased region" description="Basic residues" evidence="1">
    <location>
        <begin position="468"/>
        <end position="487"/>
    </location>
</feature>
<dbReference type="PANTHER" id="PTHR12374:SF20">
    <property type="entry name" value="TRANSCRIPTIONAL ADAPTER 2-ALPHA"/>
    <property type="match status" value="1"/>
</dbReference>
<protein>
    <recommendedName>
        <fullName evidence="2">Transcriptional adapter 2-alpha/beta-like domain-containing protein</fullName>
    </recommendedName>
</protein>
<accession>A0A158QGL5</accession>
<evidence type="ECO:0000256" key="1">
    <source>
        <dbReference type="SAM" id="MobiDB-lite"/>
    </source>
</evidence>
<feature type="compositionally biased region" description="Low complexity" evidence="1">
    <location>
        <begin position="240"/>
        <end position="255"/>
    </location>
</feature>
<gene>
    <name evidence="3" type="ORF">HNAJ_LOCUS287</name>
</gene>
<dbReference type="GO" id="GO:0070461">
    <property type="term" value="C:SAGA-type complex"/>
    <property type="evidence" value="ECO:0007669"/>
    <property type="project" value="TreeGrafter"/>
</dbReference>
<dbReference type="GO" id="GO:0003713">
    <property type="term" value="F:transcription coactivator activity"/>
    <property type="evidence" value="ECO:0007669"/>
    <property type="project" value="TreeGrafter"/>
</dbReference>
<feature type="region of interest" description="Disordered" evidence="1">
    <location>
        <begin position="381"/>
        <end position="493"/>
    </location>
</feature>
<dbReference type="AlphaFoldDB" id="A0A158QGL5"/>
<dbReference type="GO" id="GO:0006357">
    <property type="term" value="P:regulation of transcription by RNA polymerase II"/>
    <property type="evidence" value="ECO:0007669"/>
    <property type="project" value="TreeGrafter"/>
</dbReference>
<evidence type="ECO:0000313" key="4">
    <source>
        <dbReference type="Proteomes" id="UP000278807"/>
    </source>
</evidence>
<proteinExistence type="predicted"/>
<dbReference type="Pfam" id="PF22941">
    <property type="entry name" value="TADA2A-like_3rd"/>
    <property type="match status" value="1"/>
</dbReference>
<dbReference type="EMBL" id="UZAE01000067">
    <property type="protein sequence ID" value="VDN96146.1"/>
    <property type="molecule type" value="Genomic_DNA"/>
</dbReference>
<organism evidence="5">
    <name type="scientific">Rodentolepis nana</name>
    <name type="common">Dwarf tapeworm</name>
    <name type="synonym">Hymenolepis nana</name>
    <dbReference type="NCBI Taxonomy" id="102285"/>
    <lineage>
        <taxon>Eukaryota</taxon>
        <taxon>Metazoa</taxon>
        <taxon>Spiralia</taxon>
        <taxon>Lophotrochozoa</taxon>
        <taxon>Platyhelminthes</taxon>
        <taxon>Cestoda</taxon>
        <taxon>Eucestoda</taxon>
        <taxon>Cyclophyllidea</taxon>
        <taxon>Hymenolepididae</taxon>
        <taxon>Rodentolepis</taxon>
    </lineage>
</organism>
<reference evidence="5" key="1">
    <citation type="submission" date="2016-04" db="UniProtKB">
        <authorList>
            <consortium name="WormBaseParasite"/>
        </authorList>
    </citation>
    <scope>IDENTIFICATION</scope>
</reference>
<feature type="domain" description="Transcriptional adapter 2-alpha/beta-like" evidence="2">
    <location>
        <begin position="60"/>
        <end position="124"/>
    </location>
</feature>
<evidence type="ECO:0000313" key="3">
    <source>
        <dbReference type="EMBL" id="VDN96146.1"/>
    </source>
</evidence>
<feature type="compositionally biased region" description="Basic residues" evidence="1">
    <location>
        <begin position="418"/>
        <end position="436"/>
    </location>
</feature>
<dbReference type="GO" id="GO:0006338">
    <property type="term" value="P:chromatin remodeling"/>
    <property type="evidence" value="ECO:0007669"/>
    <property type="project" value="TreeGrafter"/>
</dbReference>
<feature type="region of interest" description="Disordered" evidence="1">
    <location>
        <begin position="201"/>
        <end position="262"/>
    </location>
</feature>
<reference evidence="3 4" key="2">
    <citation type="submission" date="2018-11" db="EMBL/GenBank/DDBJ databases">
        <authorList>
            <consortium name="Pathogen Informatics"/>
        </authorList>
    </citation>
    <scope>NUCLEOTIDE SEQUENCE [LARGE SCALE GENOMIC DNA]</scope>
</reference>
<feature type="compositionally biased region" description="Basic and acidic residues" evidence="1">
    <location>
        <begin position="397"/>
        <end position="407"/>
    </location>
</feature>
<evidence type="ECO:0000259" key="2">
    <source>
        <dbReference type="Pfam" id="PF22941"/>
    </source>
</evidence>
<dbReference type="STRING" id="102285.A0A158QGL5"/>
<dbReference type="OrthoDB" id="270417at2759"/>
<keyword evidence="4" id="KW-1185">Reference proteome</keyword>
<dbReference type="InterPro" id="IPR055141">
    <property type="entry name" value="TADA2A_B-like_dom"/>
</dbReference>
<sequence>MGLVSPMECRNHFLSIYASGILANFYHPEPPIPERDFNDCLGELCLSKTPIPRECCKKMGLKPKRDDFEYEYDNDAELPITRIRVDFLDDDHYRGLVLALVDMYEERLRRRRLHHVLLANLNLLTHLLPRLLPQHYAPAAAKATATNGYHSSGQARAALDQPRRADSALVRKRLAINQRRRRQQFLGRGFLAASRMKFPLGHQHSEDSSSAKNQQPPSSVESMHDSGVGYSESPLYSVPSVDNSNGVTNSSSVGDTVESEKTPIKNCSTPLLETGACHPPTASISMRVSISQTTSTTNKKSLHTSIFDPPSAQQANNCCIPPHIAESLKPLLRFLSASEADTLLNQLHREHILRQEIEQLQQLKQSQSGFLNETRLAGCTTPLSKVDSSEEEESTDEEQREKADQHFLPRASIPSSTHLRRRRSHSLFTRVKRGAKRHSETIVPPPRVCHRTGLRSDRGTNSTSKSSRGTKRRGRPPLHHQGSRHHQGPSIRT</sequence>
<feature type="compositionally biased region" description="Polar residues" evidence="1">
    <location>
        <begin position="210"/>
        <end position="221"/>
    </location>
</feature>